<dbReference type="GO" id="GO:0005524">
    <property type="term" value="F:ATP binding"/>
    <property type="evidence" value="ECO:0007669"/>
    <property type="project" value="UniProtKB-UniRule"/>
</dbReference>
<evidence type="ECO:0000256" key="2">
    <source>
        <dbReference type="ARBA" id="ARBA00022527"/>
    </source>
</evidence>
<dbReference type="PROSITE" id="PS00107">
    <property type="entry name" value="PROTEIN_KINASE_ATP"/>
    <property type="match status" value="1"/>
</dbReference>
<evidence type="ECO:0000259" key="12">
    <source>
        <dbReference type="PROSITE" id="PS50011"/>
    </source>
</evidence>
<dbReference type="FunFam" id="1.10.510.10:FF:000614">
    <property type="entry name" value="Serine/threonine protein kinase, putative"/>
    <property type="match status" value="1"/>
</dbReference>
<feature type="compositionally biased region" description="Low complexity" evidence="11">
    <location>
        <begin position="899"/>
        <end position="916"/>
    </location>
</feature>
<feature type="domain" description="Protein kinase" evidence="12">
    <location>
        <begin position="301"/>
        <end position="827"/>
    </location>
</feature>
<dbReference type="InterPro" id="IPR000719">
    <property type="entry name" value="Prot_kinase_dom"/>
</dbReference>
<dbReference type="PROSITE" id="PS50011">
    <property type="entry name" value="PROTEIN_KINASE_DOM"/>
    <property type="match status" value="1"/>
</dbReference>
<dbReference type="SUPFAM" id="SSF56112">
    <property type="entry name" value="Protein kinase-like (PK-like)"/>
    <property type="match status" value="1"/>
</dbReference>
<proteinExistence type="predicted"/>
<dbReference type="Pfam" id="PF00069">
    <property type="entry name" value="Pkinase"/>
    <property type="match status" value="2"/>
</dbReference>
<keyword evidence="5 13" id="KW-0418">Kinase</keyword>
<dbReference type="GO" id="GO:0001558">
    <property type="term" value="P:regulation of cell growth"/>
    <property type="evidence" value="ECO:0007669"/>
    <property type="project" value="UniProtKB-ARBA"/>
</dbReference>
<feature type="compositionally biased region" description="Polar residues" evidence="11">
    <location>
        <begin position="1253"/>
        <end position="1265"/>
    </location>
</feature>
<comment type="catalytic activity">
    <reaction evidence="8">
        <text>L-seryl-[protein] + ATP = O-phospho-L-seryl-[protein] + ADP + H(+)</text>
        <dbReference type="Rhea" id="RHEA:17989"/>
        <dbReference type="Rhea" id="RHEA-COMP:9863"/>
        <dbReference type="Rhea" id="RHEA-COMP:11604"/>
        <dbReference type="ChEBI" id="CHEBI:15378"/>
        <dbReference type="ChEBI" id="CHEBI:29999"/>
        <dbReference type="ChEBI" id="CHEBI:30616"/>
        <dbReference type="ChEBI" id="CHEBI:83421"/>
        <dbReference type="ChEBI" id="CHEBI:456216"/>
        <dbReference type="EC" id="2.7.11.1"/>
    </reaction>
</comment>
<evidence type="ECO:0000313" key="14">
    <source>
        <dbReference type="Proteomes" id="UP000308005"/>
    </source>
</evidence>
<dbReference type="InterPro" id="IPR017441">
    <property type="entry name" value="Protein_kinase_ATP_BS"/>
</dbReference>
<reference evidence="13 14" key="1">
    <citation type="submission" date="2018-10" db="EMBL/GenBank/DDBJ databases">
        <title>Fifty Aureobasidium pullulans genomes reveal a recombining polyextremotolerant generalist.</title>
        <authorList>
            <person name="Gostincar C."/>
            <person name="Turk M."/>
            <person name="Zajc J."/>
            <person name="Gunde-Cimerman N."/>
        </authorList>
    </citation>
    <scope>NUCLEOTIDE SEQUENCE [LARGE SCALE GENOMIC DNA]</scope>
    <source>
        <strain evidence="13 14">EXF-3863</strain>
    </source>
</reference>
<evidence type="ECO:0000256" key="1">
    <source>
        <dbReference type="ARBA" id="ARBA00012513"/>
    </source>
</evidence>
<feature type="compositionally biased region" description="Low complexity" evidence="11">
    <location>
        <begin position="1393"/>
        <end position="1406"/>
    </location>
</feature>
<keyword evidence="4 9" id="KW-0547">Nucleotide-binding</keyword>
<feature type="compositionally biased region" description="Polar residues" evidence="11">
    <location>
        <begin position="1184"/>
        <end position="1193"/>
    </location>
</feature>
<dbReference type="Gene3D" id="1.10.510.10">
    <property type="entry name" value="Transferase(Phosphotransferase) domain 1"/>
    <property type="match status" value="1"/>
</dbReference>
<feature type="region of interest" description="Disordered" evidence="11">
    <location>
        <begin position="1096"/>
        <end position="1420"/>
    </location>
</feature>
<dbReference type="GO" id="GO:0004674">
    <property type="term" value="F:protein serine/threonine kinase activity"/>
    <property type="evidence" value="ECO:0007669"/>
    <property type="project" value="UniProtKB-KW"/>
</dbReference>
<feature type="region of interest" description="Disordered" evidence="11">
    <location>
        <begin position="883"/>
        <end position="924"/>
    </location>
</feature>
<feature type="compositionally biased region" description="Acidic residues" evidence="11">
    <location>
        <begin position="1331"/>
        <end position="1357"/>
    </location>
</feature>
<sequence length="1420" mass="155693">MDAGASAGFCRAFPIFSDSDSFGPASAQSWLARRSPSATSSVDIQSLAKRVRYKVMDQNTPSPNPSDQDDSDNTPRSELPSLAVTPTPAREDARHASEDGYFALKPTVSRPNSLLSPAVAAIATPGIRRTTTYPDTPDRPVVQRDLSHASVASVESNLSTVTVKASDSGHESSSQATSPLYTRPKYPNQAFSALQQQRYPPPHLPPTLRTKTLHPAQPENFRQAIQALHKTGAKTADNTPAVTPGLFTPKAPAEQSNLGPDEHGFYASPFLHFTHRQAPKETHIADVDIDPISGRKLINNYEIIDELGRGTHGKVKLGRNLATNEYVAIKIVERYSKKRRLGKLGNAEDKVKKEVAILKKARHPNIVALLEVIDDPARKKVYIVLERVELGEIVWRASAPKEVALVECRRYNRESRGIFDDEEAEAEDRAILDEAKTRRLKQQRRTLRKLRRQRLAGGTGPGAWSFEFGGDTDEDDSDAEHASRISTSTTEKSADQVGIDSRQLSAVLAQFSIGESDGADPGTPVNPVNPQAFWPEVSPVKLLEGTMYGSYEEEVADKEAARAPSLASSVRSFGAQDLRHPEERRYWDASGAEILDADFHPDLQFVPCMSMNAARVAFRDTVLGLQYLHWQGIIHRDIKPPNLLQTADHRTKISDFGVSYLGRPINDDQVPENLSESDMQDFDEAKELAKTVGTAAFYAPELCYTDGTGDTPPVGAAIDVWALGITLFCMLFGRTPFVDNEFVVMRRIADEEIYVPRRRLRPVDPRPKSRPSSHGRYFPPAASGKRSEYELAYEELDDLLLDLFRRLLQKDPAKRITLEEVRHHPWVVQDISNKTLWLDETDPFRQSHGKKIQVSKEELQDAVVPVKLVERIRSGVKKTIGGLMSGLGRASSTRTRTPSMSGSNPLSASSSSSAISQDGRRNSLRGDESIFSALKASREHEHPLAQSVTVSPEQAPNRDAYFSSASTPTGATDYPSQGDRSRSIMSTTTSVRTIKPSDMLQPQITPESPPTSPGLGSSSFDATVTNIGGLLSGAGRRILKSVRDRSTAGRSTDGLERSASRAPSESSDAHGDPSIAVSTTQASGHLDLPDALKDITLGASNSSSPIVSRSQSRVPPERRDTAIRPSTTLSRQVSTSSIEARRRLAAESTWDPNNTDRLPHESTEDDFRRAEDEWLRRSTRESTAETSIISSRAATEVPETCPPSPDDEFEHDFHNDHYEDDEDDDDEDDDDDDEDELVIGGSRSDARRRSAYVQRSQATSPTSHASGAVPLMTPSSSEDRFPPNTPMSCSNPSIPSFTTVDSEVPQEKAADEQGEPLDAAESLFTPCVPVLEEDGYSGDNAIESDDDDYEDSSDDDGGLQMVRRRSAPFTPSGGKGLGVSSSYFSRHPRRGTGSSAFSKKSSRSGSNNTMKKIRSHDDSD</sequence>
<dbReference type="EMBL" id="QZBM01000045">
    <property type="protein sequence ID" value="THZ28412.1"/>
    <property type="molecule type" value="Genomic_DNA"/>
</dbReference>
<feature type="region of interest" description="Disordered" evidence="11">
    <location>
        <begin position="1042"/>
        <end position="1076"/>
    </location>
</feature>
<dbReference type="InterPro" id="IPR030616">
    <property type="entry name" value="Aur-like"/>
</dbReference>
<keyword evidence="3" id="KW-0808">Transferase</keyword>
<feature type="compositionally biased region" description="Polar residues" evidence="11">
    <location>
        <begin position="1286"/>
        <end position="1301"/>
    </location>
</feature>
<feature type="compositionally biased region" description="Acidic residues" evidence="11">
    <location>
        <begin position="1218"/>
        <end position="1237"/>
    </location>
</feature>
<feature type="region of interest" description="Disordered" evidence="11">
    <location>
        <begin position="451"/>
        <end position="498"/>
    </location>
</feature>
<feature type="compositionally biased region" description="Basic and acidic residues" evidence="11">
    <location>
        <begin position="1157"/>
        <end position="1183"/>
    </location>
</feature>
<dbReference type="Proteomes" id="UP000308005">
    <property type="component" value="Unassembled WGS sequence"/>
</dbReference>
<feature type="compositionally biased region" description="Low complexity" evidence="11">
    <location>
        <begin position="1100"/>
        <end position="1114"/>
    </location>
</feature>
<dbReference type="InterPro" id="IPR011009">
    <property type="entry name" value="Kinase-like_dom_sf"/>
</dbReference>
<accession>A0A4S9TSZ8</accession>
<feature type="region of interest" description="Disordered" evidence="11">
    <location>
        <begin position="761"/>
        <end position="782"/>
    </location>
</feature>
<evidence type="ECO:0000256" key="10">
    <source>
        <dbReference type="PROSITE-ProRule" id="PRU10141"/>
    </source>
</evidence>
<evidence type="ECO:0000256" key="9">
    <source>
        <dbReference type="PIRSR" id="PIRSR630616-2"/>
    </source>
</evidence>
<feature type="region of interest" description="Disordered" evidence="11">
    <location>
        <begin position="22"/>
        <end position="97"/>
    </location>
</feature>
<feature type="compositionally biased region" description="Polar residues" evidence="11">
    <location>
        <begin position="1124"/>
        <end position="1138"/>
    </location>
</feature>
<comment type="catalytic activity">
    <reaction evidence="7">
        <text>L-threonyl-[protein] + ATP = O-phospho-L-threonyl-[protein] + ADP + H(+)</text>
        <dbReference type="Rhea" id="RHEA:46608"/>
        <dbReference type="Rhea" id="RHEA-COMP:11060"/>
        <dbReference type="Rhea" id="RHEA-COMP:11605"/>
        <dbReference type="ChEBI" id="CHEBI:15378"/>
        <dbReference type="ChEBI" id="CHEBI:30013"/>
        <dbReference type="ChEBI" id="CHEBI:30616"/>
        <dbReference type="ChEBI" id="CHEBI:61977"/>
        <dbReference type="ChEBI" id="CHEBI:456216"/>
        <dbReference type="EC" id="2.7.11.1"/>
    </reaction>
</comment>
<dbReference type="Gene3D" id="3.30.200.20">
    <property type="entry name" value="Phosphorylase Kinase, domain 1"/>
    <property type="match status" value="1"/>
</dbReference>
<evidence type="ECO:0000256" key="4">
    <source>
        <dbReference type="ARBA" id="ARBA00022741"/>
    </source>
</evidence>
<name>A0A4S9TSZ8_AURPU</name>
<evidence type="ECO:0000256" key="8">
    <source>
        <dbReference type="ARBA" id="ARBA00048679"/>
    </source>
</evidence>
<gene>
    <name evidence="13" type="ORF">D6C91_01919</name>
</gene>
<dbReference type="EC" id="2.7.11.1" evidence="1"/>
<evidence type="ECO:0000256" key="7">
    <source>
        <dbReference type="ARBA" id="ARBA00047899"/>
    </source>
</evidence>
<feature type="compositionally biased region" description="Basic and acidic residues" evidence="11">
    <location>
        <begin position="1042"/>
        <end position="1059"/>
    </location>
</feature>
<keyword evidence="2" id="KW-0723">Serine/threonine-protein kinase</keyword>
<evidence type="ECO:0000256" key="6">
    <source>
        <dbReference type="ARBA" id="ARBA00022840"/>
    </source>
</evidence>
<dbReference type="PANTHER" id="PTHR24350">
    <property type="entry name" value="SERINE/THREONINE-PROTEIN KINASE IAL-RELATED"/>
    <property type="match status" value="1"/>
</dbReference>
<comment type="caution">
    <text evidence="13">The sequence shown here is derived from an EMBL/GenBank/DDBJ whole genome shotgun (WGS) entry which is preliminary data.</text>
</comment>
<dbReference type="SMART" id="SM00220">
    <property type="entry name" value="S_TKc"/>
    <property type="match status" value="1"/>
</dbReference>
<evidence type="ECO:0000256" key="11">
    <source>
        <dbReference type="SAM" id="MobiDB-lite"/>
    </source>
</evidence>
<feature type="region of interest" description="Disordered" evidence="11">
    <location>
        <begin position="937"/>
        <end position="1020"/>
    </location>
</feature>
<feature type="binding site" evidence="9 10">
    <location>
        <position position="330"/>
    </location>
    <ligand>
        <name>ATP</name>
        <dbReference type="ChEBI" id="CHEBI:30616"/>
    </ligand>
</feature>
<dbReference type="FunFam" id="3.30.200.20:FF:000206">
    <property type="entry name" value="Serine/threonine-protein kinase Ssp1"/>
    <property type="match status" value="1"/>
</dbReference>
<evidence type="ECO:0000256" key="5">
    <source>
        <dbReference type="ARBA" id="ARBA00022777"/>
    </source>
</evidence>
<evidence type="ECO:0000313" key="13">
    <source>
        <dbReference type="EMBL" id="THZ28412.1"/>
    </source>
</evidence>
<keyword evidence="6 9" id="KW-0067">ATP-binding</keyword>
<protein>
    <recommendedName>
        <fullName evidence="1">non-specific serine/threonine protein kinase</fullName>
        <ecNumber evidence="1">2.7.11.1</ecNumber>
    </recommendedName>
</protein>
<organism evidence="13 14">
    <name type="scientific">Aureobasidium pullulans</name>
    <name type="common">Black yeast</name>
    <name type="synonym">Pullularia pullulans</name>
    <dbReference type="NCBI Taxonomy" id="5580"/>
    <lineage>
        <taxon>Eukaryota</taxon>
        <taxon>Fungi</taxon>
        <taxon>Dikarya</taxon>
        <taxon>Ascomycota</taxon>
        <taxon>Pezizomycotina</taxon>
        <taxon>Dothideomycetes</taxon>
        <taxon>Dothideomycetidae</taxon>
        <taxon>Dothideales</taxon>
        <taxon>Saccotheciaceae</taxon>
        <taxon>Aureobasidium</taxon>
    </lineage>
</organism>
<feature type="region of interest" description="Disordered" evidence="11">
    <location>
        <begin position="163"/>
        <end position="183"/>
    </location>
</feature>
<dbReference type="GO" id="GO:0042149">
    <property type="term" value="P:cellular response to glucose starvation"/>
    <property type="evidence" value="ECO:0007669"/>
    <property type="project" value="UniProtKB-ARBA"/>
</dbReference>
<feature type="compositionally biased region" description="Polar residues" evidence="11">
    <location>
        <begin position="983"/>
        <end position="992"/>
    </location>
</feature>
<evidence type="ECO:0000256" key="3">
    <source>
        <dbReference type="ARBA" id="ARBA00022679"/>
    </source>
</evidence>
<feature type="compositionally biased region" description="Polar residues" evidence="11">
    <location>
        <begin position="163"/>
        <end position="180"/>
    </location>
</feature>